<sequence length="294" mass="32899">MGVFMKLLHGIIFTQALLRFYCCPLNFCQKTDSAGFLKQIFNVSIRIITPQVVVKRQMNSVISPVVEKSNMAVETSTNRAHSGKKKRGKVPKRISKAEREKTKREHFNKLFLDLANALELSEQNSGKATVLDEAIHMVKNMLDQVDCLGKENAALLSESQYSSVIHWENAQGKHGENELQDENSALEAQIGELQFELKERVSGSQLDLNLSPPEYEIQELASHISDGHHRRLPCMEPVVNPLYLFPVCSNTRAYQEPAMAELAGKPTAVVSKPHPRYPTAADTWPSGFLKINGS</sequence>
<evidence type="ECO:0000256" key="7">
    <source>
        <dbReference type="SAM" id="SignalP"/>
    </source>
</evidence>
<evidence type="ECO:0000259" key="8">
    <source>
        <dbReference type="PROSITE" id="PS50888"/>
    </source>
</evidence>
<dbReference type="InterPro" id="IPR011598">
    <property type="entry name" value="bHLH_dom"/>
</dbReference>
<feature type="domain" description="BHLH" evidence="8">
    <location>
        <begin position="91"/>
        <end position="141"/>
    </location>
</feature>
<dbReference type="SUPFAM" id="SSF47459">
    <property type="entry name" value="HLH, helix-loop-helix DNA-binding domain"/>
    <property type="match status" value="1"/>
</dbReference>
<keyword evidence="3" id="KW-0238">DNA-binding</keyword>
<comment type="caution">
    <text evidence="9">The sequence shown here is derived from an EMBL/GenBank/DDBJ whole genome shotgun (WGS) entry which is preliminary data.</text>
</comment>
<dbReference type="Gene3D" id="4.10.280.10">
    <property type="entry name" value="Helix-loop-helix DNA-binding domain"/>
    <property type="match status" value="1"/>
</dbReference>
<evidence type="ECO:0000256" key="3">
    <source>
        <dbReference type="ARBA" id="ARBA00023125"/>
    </source>
</evidence>
<accession>A0ABD1PGU9</accession>
<evidence type="ECO:0000256" key="6">
    <source>
        <dbReference type="SAM" id="MobiDB-lite"/>
    </source>
</evidence>
<feature type="compositionally biased region" description="Basic residues" evidence="6">
    <location>
        <begin position="81"/>
        <end position="94"/>
    </location>
</feature>
<dbReference type="PROSITE" id="PS50888">
    <property type="entry name" value="BHLH"/>
    <property type="match status" value="1"/>
</dbReference>
<comment type="subcellular location">
    <subcellularLocation>
        <location evidence="1">Nucleus</location>
    </subcellularLocation>
</comment>
<dbReference type="InterPro" id="IPR057075">
    <property type="entry name" value="bHLH_IRO3"/>
</dbReference>
<keyword evidence="4" id="KW-0804">Transcription</keyword>
<protein>
    <submittedName>
        <fullName evidence="9">Transcription factor bHLH</fullName>
    </submittedName>
</protein>
<dbReference type="AlphaFoldDB" id="A0ABD1PGU9"/>
<keyword evidence="7" id="KW-0732">Signal</keyword>
<name>A0ABD1PGU9_9LAMI</name>
<evidence type="ECO:0000256" key="1">
    <source>
        <dbReference type="ARBA" id="ARBA00004123"/>
    </source>
</evidence>
<gene>
    <name evidence="9" type="ORF">Fot_54121</name>
</gene>
<keyword evidence="10" id="KW-1185">Reference proteome</keyword>
<evidence type="ECO:0000256" key="5">
    <source>
        <dbReference type="ARBA" id="ARBA00023242"/>
    </source>
</evidence>
<dbReference type="PANTHER" id="PTHR47075">
    <property type="entry name" value="TRANSCRIPTION FACTOR BHLH47"/>
    <property type="match status" value="1"/>
</dbReference>
<evidence type="ECO:0000256" key="2">
    <source>
        <dbReference type="ARBA" id="ARBA00023015"/>
    </source>
</evidence>
<dbReference type="InterPro" id="IPR036638">
    <property type="entry name" value="HLH_DNA-bd_sf"/>
</dbReference>
<reference evidence="10" key="1">
    <citation type="submission" date="2024-07" db="EMBL/GenBank/DDBJ databases">
        <title>Two chromosome-level genome assemblies of Korean endemic species Abeliophyllum distichum and Forsythia ovata (Oleaceae).</title>
        <authorList>
            <person name="Jang H."/>
        </authorList>
    </citation>
    <scope>NUCLEOTIDE SEQUENCE [LARGE SCALE GENOMIC DNA]</scope>
</reference>
<dbReference type="GO" id="GO:0005634">
    <property type="term" value="C:nucleus"/>
    <property type="evidence" value="ECO:0007669"/>
    <property type="project" value="UniProtKB-SubCell"/>
</dbReference>
<keyword evidence="5" id="KW-0539">Nucleus</keyword>
<dbReference type="GO" id="GO:0003677">
    <property type="term" value="F:DNA binding"/>
    <property type="evidence" value="ECO:0007669"/>
    <property type="project" value="UniProtKB-KW"/>
</dbReference>
<dbReference type="Pfam" id="PF23177">
    <property type="entry name" value="bHLH_IRO3"/>
    <property type="match status" value="1"/>
</dbReference>
<feature type="signal peptide" evidence="7">
    <location>
        <begin position="1"/>
        <end position="16"/>
    </location>
</feature>
<feature type="region of interest" description="Disordered" evidence="6">
    <location>
        <begin position="73"/>
        <end position="95"/>
    </location>
</feature>
<dbReference type="Proteomes" id="UP001604277">
    <property type="component" value="Unassembled WGS sequence"/>
</dbReference>
<dbReference type="PANTHER" id="PTHR47075:SF10">
    <property type="entry name" value="TRANSCRIPTION FACTOR BHLH47-LIKE"/>
    <property type="match status" value="1"/>
</dbReference>
<evidence type="ECO:0000256" key="4">
    <source>
        <dbReference type="ARBA" id="ARBA00023163"/>
    </source>
</evidence>
<feature type="chain" id="PRO_5044772239" evidence="7">
    <location>
        <begin position="17"/>
        <end position="294"/>
    </location>
</feature>
<proteinExistence type="predicted"/>
<keyword evidence="2" id="KW-0805">Transcription regulation</keyword>
<dbReference type="EMBL" id="JBFOLJ010000020">
    <property type="protein sequence ID" value="KAL2462884.1"/>
    <property type="molecule type" value="Genomic_DNA"/>
</dbReference>
<organism evidence="9 10">
    <name type="scientific">Forsythia ovata</name>
    <dbReference type="NCBI Taxonomy" id="205694"/>
    <lineage>
        <taxon>Eukaryota</taxon>
        <taxon>Viridiplantae</taxon>
        <taxon>Streptophyta</taxon>
        <taxon>Embryophyta</taxon>
        <taxon>Tracheophyta</taxon>
        <taxon>Spermatophyta</taxon>
        <taxon>Magnoliopsida</taxon>
        <taxon>eudicotyledons</taxon>
        <taxon>Gunneridae</taxon>
        <taxon>Pentapetalae</taxon>
        <taxon>asterids</taxon>
        <taxon>lamiids</taxon>
        <taxon>Lamiales</taxon>
        <taxon>Oleaceae</taxon>
        <taxon>Forsythieae</taxon>
        <taxon>Forsythia</taxon>
    </lineage>
</organism>
<evidence type="ECO:0000313" key="9">
    <source>
        <dbReference type="EMBL" id="KAL2462884.1"/>
    </source>
</evidence>
<evidence type="ECO:0000313" key="10">
    <source>
        <dbReference type="Proteomes" id="UP001604277"/>
    </source>
</evidence>